<evidence type="ECO:0000256" key="2">
    <source>
        <dbReference type="ARBA" id="ARBA00005216"/>
    </source>
</evidence>
<keyword evidence="7 13" id="KW-0560">Oxidoreductase</keyword>
<dbReference type="PROSITE" id="PS00670">
    <property type="entry name" value="D_2_HYDROXYACID_DH_2"/>
    <property type="match status" value="1"/>
</dbReference>
<evidence type="ECO:0000256" key="8">
    <source>
        <dbReference type="ARBA" id="ARBA00023027"/>
    </source>
</evidence>
<dbReference type="InterPro" id="IPR045865">
    <property type="entry name" value="ACT-like_dom_sf"/>
</dbReference>
<dbReference type="Gene3D" id="3.30.70.260">
    <property type="match status" value="1"/>
</dbReference>
<sequence length="409" mass="42213">MYLLFADSVSAQTIAELESRGHRCAVEPALTTANLPDRIAGVDGLVVRSTKVDRAVFEAADKLALVIRAGAGTNTIDIEVAARNGVLVCNVPGRNAVAVAELTMGLILALDRRIADNVADARQGRWAKSTYTEANGLLGSTLGILGLGSIGLAVAERAAGFGMRIGCLDRPGRSQATRDRLAELDVACYRSLPDLLAASDVVSLHVPLSPETKNLVDAEFLAAMKPCAVLVNTSRGEVVDEAALLAALDAGHVRAGLDVFADEPSSGTAEWDSPLARHPRVVATHHIGASTAQAQAAIAAGVVEIVDAFAAGEARNCVNLSPRGLGSATLTVRHLDKVGALAGVLELLREARLNVEHMQNQIFAGGVAAVATIDVAGIVPTDLLAGLDALPEVLGSSLTTLDSTGTELG</sequence>
<evidence type="ECO:0000313" key="16">
    <source>
        <dbReference type="Proteomes" id="UP001500325"/>
    </source>
</evidence>
<proteinExistence type="inferred from homology"/>
<dbReference type="EMBL" id="BAABIC010000009">
    <property type="protein sequence ID" value="GAA4692137.1"/>
    <property type="molecule type" value="Genomic_DNA"/>
</dbReference>
<dbReference type="PANTHER" id="PTHR42789">
    <property type="entry name" value="D-ISOMER SPECIFIC 2-HYDROXYACID DEHYDROGENASE FAMILY PROTEIN (AFU_ORTHOLOGUE AFUA_6G10090)"/>
    <property type="match status" value="1"/>
</dbReference>
<dbReference type="Proteomes" id="UP001500325">
    <property type="component" value="Unassembled WGS sequence"/>
</dbReference>
<feature type="domain" description="ACT" evidence="14">
    <location>
        <begin position="329"/>
        <end position="405"/>
    </location>
</feature>
<dbReference type="SUPFAM" id="SSF52283">
    <property type="entry name" value="Formate/glycerate dehydrogenase catalytic domain-like"/>
    <property type="match status" value="1"/>
</dbReference>
<evidence type="ECO:0000256" key="1">
    <source>
        <dbReference type="ARBA" id="ARBA00003800"/>
    </source>
</evidence>
<dbReference type="InterPro" id="IPR036291">
    <property type="entry name" value="NAD(P)-bd_dom_sf"/>
</dbReference>
<evidence type="ECO:0000256" key="3">
    <source>
        <dbReference type="ARBA" id="ARBA00005854"/>
    </source>
</evidence>
<dbReference type="PANTHER" id="PTHR42789:SF1">
    <property type="entry name" value="D-ISOMER SPECIFIC 2-HYDROXYACID DEHYDROGENASE FAMILY PROTEIN (AFU_ORTHOLOGUE AFUA_6G10090)"/>
    <property type="match status" value="1"/>
</dbReference>
<accession>A0ABP8WNZ7</accession>
<dbReference type="SUPFAM" id="SSF55021">
    <property type="entry name" value="ACT-like"/>
    <property type="match status" value="1"/>
</dbReference>
<keyword evidence="8" id="KW-0520">NAD</keyword>
<evidence type="ECO:0000256" key="9">
    <source>
        <dbReference type="ARBA" id="ARBA00023299"/>
    </source>
</evidence>
<keyword evidence="9" id="KW-0028">Amino-acid biosynthesis</keyword>
<evidence type="ECO:0000256" key="6">
    <source>
        <dbReference type="ARBA" id="ARBA00021582"/>
    </source>
</evidence>
<dbReference type="SUPFAM" id="SSF51735">
    <property type="entry name" value="NAD(P)-binding Rossmann-fold domains"/>
    <property type="match status" value="1"/>
</dbReference>
<comment type="pathway">
    <text evidence="2">Amino-acid biosynthesis; L-serine biosynthesis; L-serine from 3-phospho-D-glycerate: step 1/3.</text>
</comment>
<protein>
    <recommendedName>
        <fullName evidence="6">D-3-phosphoglycerate dehydrogenase</fullName>
        <ecNumber evidence="4">1.1.1.399</ecNumber>
        <ecNumber evidence="5">1.1.1.95</ecNumber>
    </recommendedName>
    <alternativeName>
        <fullName evidence="10">2-oxoglutarate reductase</fullName>
    </alternativeName>
</protein>
<organism evidence="15 16">
    <name type="scientific">Pseudonocardia yuanmonensis</name>
    <dbReference type="NCBI Taxonomy" id="1095914"/>
    <lineage>
        <taxon>Bacteria</taxon>
        <taxon>Bacillati</taxon>
        <taxon>Actinomycetota</taxon>
        <taxon>Actinomycetes</taxon>
        <taxon>Pseudonocardiales</taxon>
        <taxon>Pseudonocardiaceae</taxon>
        <taxon>Pseudonocardia</taxon>
    </lineage>
</organism>
<evidence type="ECO:0000256" key="10">
    <source>
        <dbReference type="ARBA" id="ARBA00030455"/>
    </source>
</evidence>
<name>A0ABP8WNZ7_9PSEU</name>
<keyword evidence="9" id="KW-0718">Serine biosynthesis</keyword>
<dbReference type="InterPro" id="IPR050857">
    <property type="entry name" value="D-2-hydroxyacid_DH"/>
</dbReference>
<evidence type="ECO:0000256" key="4">
    <source>
        <dbReference type="ARBA" id="ARBA00013001"/>
    </source>
</evidence>
<dbReference type="Gene3D" id="3.40.50.720">
    <property type="entry name" value="NAD(P)-binding Rossmann-like Domain"/>
    <property type="match status" value="2"/>
</dbReference>
<dbReference type="Pfam" id="PF00389">
    <property type="entry name" value="2-Hacid_dh"/>
    <property type="match status" value="1"/>
</dbReference>
<dbReference type="InterPro" id="IPR029753">
    <property type="entry name" value="D-isomer_DH_CS"/>
</dbReference>
<comment type="similarity">
    <text evidence="3 13">Belongs to the D-isomer specific 2-hydroxyacid dehydrogenase family.</text>
</comment>
<evidence type="ECO:0000256" key="12">
    <source>
        <dbReference type="ARBA" id="ARBA00048731"/>
    </source>
</evidence>
<keyword evidence="16" id="KW-1185">Reference proteome</keyword>
<dbReference type="InterPro" id="IPR006140">
    <property type="entry name" value="D-isomer_DH_NAD-bd"/>
</dbReference>
<evidence type="ECO:0000256" key="11">
    <source>
        <dbReference type="ARBA" id="ARBA00048126"/>
    </source>
</evidence>
<reference evidence="16" key="1">
    <citation type="journal article" date="2019" name="Int. J. Syst. Evol. Microbiol.">
        <title>The Global Catalogue of Microorganisms (GCM) 10K type strain sequencing project: providing services to taxonomists for standard genome sequencing and annotation.</title>
        <authorList>
            <consortium name="The Broad Institute Genomics Platform"/>
            <consortium name="The Broad Institute Genome Sequencing Center for Infectious Disease"/>
            <person name="Wu L."/>
            <person name="Ma J."/>
        </authorList>
    </citation>
    <scope>NUCLEOTIDE SEQUENCE [LARGE SCALE GENOMIC DNA]</scope>
    <source>
        <strain evidence="16">JCM 18055</strain>
    </source>
</reference>
<evidence type="ECO:0000256" key="5">
    <source>
        <dbReference type="ARBA" id="ARBA00013143"/>
    </source>
</evidence>
<evidence type="ECO:0000313" key="15">
    <source>
        <dbReference type="EMBL" id="GAA4692137.1"/>
    </source>
</evidence>
<gene>
    <name evidence="15" type="ORF">GCM10023215_31510</name>
</gene>
<dbReference type="InterPro" id="IPR002912">
    <property type="entry name" value="ACT_dom"/>
</dbReference>
<evidence type="ECO:0000259" key="14">
    <source>
        <dbReference type="PROSITE" id="PS51671"/>
    </source>
</evidence>
<comment type="function">
    <text evidence="1">Catalyzes the reversible oxidation of 3-phospho-D-glycerate to 3-phosphonooxypyruvate, the first step of the phosphorylated L-serine biosynthesis pathway. Also catalyzes the reversible oxidation of 2-hydroxyglutarate to 2-oxoglutarate.</text>
</comment>
<comment type="catalytic activity">
    <reaction evidence="11">
        <text>(R)-2-hydroxyglutarate + NAD(+) = 2-oxoglutarate + NADH + H(+)</text>
        <dbReference type="Rhea" id="RHEA:49612"/>
        <dbReference type="ChEBI" id="CHEBI:15378"/>
        <dbReference type="ChEBI" id="CHEBI:15801"/>
        <dbReference type="ChEBI" id="CHEBI:16810"/>
        <dbReference type="ChEBI" id="CHEBI:57540"/>
        <dbReference type="ChEBI" id="CHEBI:57945"/>
        <dbReference type="EC" id="1.1.1.399"/>
    </reaction>
</comment>
<dbReference type="Pfam" id="PF02826">
    <property type="entry name" value="2-Hacid_dh_C"/>
    <property type="match status" value="1"/>
</dbReference>
<dbReference type="EC" id="1.1.1.399" evidence="4"/>
<dbReference type="PROSITE" id="PS51671">
    <property type="entry name" value="ACT"/>
    <property type="match status" value="1"/>
</dbReference>
<evidence type="ECO:0000256" key="13">
    <source>
        <dbReference type="RuleBase" id="RU003719"/>
    </source>
</evidence>
<dbReference type="EC" id="1.1.1.95" evidence="5"/>
<dbReference type="RefSeq" id="WP_345381256.1">
    <property type="nucleotide sequence ID" value="NZ_BAABIC010000009.1"/>
</dbReference>
<dbReference type="InterPro" id="IPR006139">
    <property type="entry name" value="D-isomer_2_OHA_DH_cat_dom"/>
</dbReference>
<comment type="catalytic activity">
    <reaction evidence="12">
        <text>(2R)-3-phosphoglycerate + NAD(+) = 3-phosphooxypyruvate + NADH + H(+)</text>
        <dbReference type="Rhea" id="RHEA:12641"/>
        <dbReference type="ChEBI" id="CHEBI:15378"/>
        <dbReference type="ChEBI" id="CHEBI:18110"/>
        <dbReference type="ChEBI" id="CHEBI:57540"/>
        <dbReference type="ChEBI" id="CHEBI:57945"/>
        <dbReference type="ChEBI" id="CHEBI:58272"/>
        <dbReference type="EC" id="1.1.1.95"/>
    </reaction>
</comment>
<comment type="caution">
    <text evidence="15">The sequence shown here is derived from an EMBL/GenBank/DDBJ whole genome shotgun (WGS) entry which is preliminary data.</text>
</comment>
<evidence type="ECO:0000256" key="7">
    <source>
        <dbReference type="ARBA" id="ARBA00023002"/>
    </source>
</evidence>